<feature type="region of interest" description="Disordered" evidence="1">
    <location>
        <begin position="1"/>
        <end position="26"/>
    </location>
</feature>
<keyword evidence="2" id="KW-1133">Transmembrane helix</keyword>
<sequence>MPEPTQPRRARHLMDPTAPRPPRDPEADARLARVQQWVMSVLAVTTILHLCVGLVIAAFFLDGQDTVGRVGLCVIAGAFGVMGVAIGLAIHRRPVLTPWLLVGTVPGVVGVWLVLG</sequence>
<dbReference type="Proteomes" id="UP000294894">
    <property type="component" value="Chromosome"/>
</dbReference>
<dbReference type="AlphaFoldDB" id="A0A4P7GLA6"/>
<feature type="transmembrane region" description="Helical" evidence="2">
    <location>
        <begin position="96"/>
        <end position="115"/>
    </location>
</feature>
<proteinExistence type="predicted"/>
<name>A0A4P7GLA6_9ACTN</name>
<dbReference type="RefSeq" id="WP_135077402.1">
    <property type="nucleotide sequence ID" value="NZ_CP038267.1"/>
</dbReference>
<reference evidence="3 4" key="1">
    <citation type="submission" date="2019-03" db="EMBL/GenBank/DDBJ databases">
        <title>Three New Species of Nocardioides, Nocardioides euryhalodurans sp. nov., Nocardioides seonyuensis sp. nov. and Nocardioides eburneoflavus sp. nov., Iolated from Soil.</title>
        <authorList>
            <person name="Roh S.G."/>
            <person name="Lee C."/>
            <person name="Kim M.-K."/>
            <person name="Kim S.B."/>
        </authorList>
    </citation>
    <scope>NUCLEOTIDE SEQUENCE [LARGE SCALE GENOMIC DNA]</scope>
    <source>
        <strain evidence="3 4">MMS17-SY117</strain>
    </source>
</reference>
<protein>
    <submittedName>
        <fullName evidence="3">Uncharacterized protein</fullName>
    </submittedName>
</protein>
<accession>A0A4P7GLA6</accession>
<feature type="transmembrane region" description="Helical" evidence="2">
    <location>
        <begin position="37"/>
        <end position="61"/>
    </location>
</feature>
<dbReference type="KEGG" id="noy:EXE57_10825"/>
<feature type="transmembrane region" description="Helical" evidence="2">
    <location>
        <begin position="67"/>
        <end position="89"/>
    </location>
</feature>
<dbReference type="EMBL" id="CP038267">
    <property type="protein sequence ID" value="QBR92713.1"/>
    <property type="molecule type" value="Genomic_DNA"/>
</dbReference>
<dbReference type="OrthoDB" id="3788664at2"/>
<evidence type="ECO:0000313" key="4">
    <source>
        <dbReference type="Proteomes" id="UP000294894"/>
    </source>
</evidence>
<evidence type="ECO:0000313" key="3">
    <source>
        <dbReference type="EMBL" id="QBR92713.1"/>
    </source>
</evidence>
<keyword evidence="4" id="KW-1185">Reference proteome</keyword>
<organism evidence="3 4">
    <name type="scientific">Nocardioides euryhalodurans</name>
    <dbReference type="NCBI Taxonomy" id="2518370"/>
    <lineage>
        <taxon>Bacteria</taxon>
        <taxon>Bacillati</taxon>
        <taxon>Actinomycetota</taxon>
        <taxon>Actinomycetes</taxon>
        <taxon>Propionibacteriales</taxon>
        <taxon>Nocardioidaceae</taxon>
        <taxon>Nocardioides</taxon>
    </lineage>
</organism>
<keyword evidence="2" id="KW-0472">Membrane</keyword>
<evidence type="ECO:0000256" key="1">
    <source>
        <dbReference type="SAM" id="MobiDB-lite"/>
    </source>
</evidence>
<evidence type="ECO:0000256" key="2">
    <source>
        <dbReference type="SAM" id="Phobius"/>
    </source>
</evidence>
<gene>
    <name evidence="3" type="ORF">EXE57_10825</name>
</gene>
<keyword evidence="2" id="KW-0812">Transmembrane</keyword>